<dbReference type="PROSITE" id="PS50943">
    <property type="entry name" value="HTH_CROC1"/>
    <property type="match status" value="1"/>
</dbReference>
<dbReference type="Pfam" id="PF13443">
    <property type="entry name" value="HTH_26"/>
    <property type="match status" value="1"/>
</dbReference>
<dbReference type="RefSeq" id="WP_101811919.1">
    <property type="nucleotide sequence ID" value="NZ_PKGI01000030.1"/>
</dbReference>
<dbReference type="CDD" id="cd00093">
    <property type="entry name" value="HTH_XRE"/>
    <property type="match status" value="1"/>
</dbReference>
<dbReference type="EMBL" id="PKGI01000030">
    <property type="protein sequence ID" value="PLA76421.1"/>
    <property type="molecule type" value="Genomic_DNA"/>
</dbReference>
<evidence type="ECO:0000259" key="1">
    <source>
        <dbReference type="PROSITE" id="PS50943"/>
    </source>
</evidence>
<dbReference type="InterPro" id="IPR001387">
    <property type="entry name" value="Cro/C1-type_HTH"/>
</dbReference>
<protein>
    <submittedName>
        <fullName evidence="2">Transcriptional regulator</fullName>
    </submittedName>
</protein>
<proteinExistence type="predicted"/>
<dbReference type="Gene3D" id="1.10.260.40">
    <property type="entry name" value="lambda repressor-like DNA-binding domains"/>
    <property type="match status" value="1"/>
</dbReference>
<evidence type="ECO:0000313" key="2">
    <source>
        <dbReference type="EMBL" id="PLA76421.1"/>
    </source>
</evidence>
<gene>
    <name evidence="2" type="ORF">CYR79_06400</name>
</gene>
<accession>A0A2I2AAL6</accession>
<dbReference type="Proteomes" id="UP000234579">
    <property type="component" value="Unassembled WGS sequence"/>
</dbReference>
<dbReference type="GO" id="GO:0003677">
    <property type="term" value="F:DNA binding"/>
    <property type="evidence" value="ECO:0007669"/>
    <property type="project" value="InterPro"/>
</dbReference>
<organism evidence="2 3">
    <name type="scientific">Ligilactobacillus agilis</name>
    <dbReference type="NCBI Taxonomy" id="1601"/>
    <lineage>
        <taxon>Bacteria</taxon>
        <taxon>Bacillati</taxon>
        <taxon>Bacillota</taxon>
        <taxon>Bacilli</taxon>
        <taxon>Lactobacillales</taxon>
        <taxon>Lactobacillaceae</taxon>
        <taxon>Ligilactobacillus</taxon>
    </lineage>
</organism>
<dbReference type="SMART" id="SM00530">
    <property type="entry name" value="HTH_XRE"/>
    <property type="match status" value="1"/>
</dbReference>
<dbReference type="AlphaFoldDB" id="A0A2I2AAL6"/>
<sequence length="195" mass="22960">MIKNNLAVLMAERELKIADVYKETGISKTTLMALSENKGKGIQFETIDKLCNFLNVSPKEFFVYSPFLVEYIPDNNKLFLRLTSGEKINNFYFEFSSFTDEQMDLDMRMDYLANPSKKYDFYFAVSIEESRIELEKIYNNLNIMFKRELVNNILDRSIELLVRDKKIENATCSLCLIINDLQFYREIEIQNGKVK</sequence>
<name>A0A2I2AAL6_9LACO</name>
<dbReference type="SUPFAM" id="SSF47413">
    <property type="entry name" value="lambda repressor-like DNA-binding domains"/>
    <property type="match status" value="1"/>
</dbReference>
<dbReference type="InterPro" id="IPR010982">
    <property type="entry name" value="Lambda_DNA-bd_dom_sf"/>
</dbReference>
<comment type="caution">
    <text evidence="2">The sequence shown here is derived from an EMBL/GenBank/DDBJ whole genome shotgun (WGS) entry which is preliminary data.</text>
</comment>
<feature type="domain" description="HTH cro/C1-type" evidence="1">
    <location>
        <begin position="6"/>
        <end position="61"/>
    </location>
</feature>
<evidence type="ECO:0000313" key="3">
    <source>
        <dbReference type="Proteomes" id="UP000234579"/>
    </source>
</evidence>
<reference evidence="3" key="1">
    <citation type="submission" date="2017-12" db="EMBL/GenBank/DDBJ databases">
        <authorList>
            <person name="Christensen H."/>
        </authorList>
    </citation>
    <scope>NUCLEOTIDE SEQUENCE [LARGE SCALE GENOMIC DNA]</scope>
    <source>
        <strain evidence="3">268A</strain>
    </source>
</reference>